<name>A0A8S1SFP4_PAROT</name>
<organism evidence="5 6">
    <name type="scientific">Paramecium octaurelia</name>
    <dbReference type="NCBI Taxonomy" id="43137"/>
    <lineage>
        <taxon>Eukaryota</taxon>
        <taxon>Sar</taxon>
        <taxon>Alveolata</taxon>
        <taxon>Ciliophora</taxon>
        <taxon>Intramacronucleata</taxon>
        <taxon>Oligohymenophorea</taxon>
        <taxon>Peniculida</taxon>
        <taxon>Parameciidae</taxon>
        <taxon>Paramecium</taxon>
    </lineage>
</organism>
<evidence type="ECO:0000313" key="6">
    <source>
        <dbReference type="Proteomes" id="UP000683925"/>
    </source>
</evidence>
<dbReference type="InterPro" id="IPR008913">
    <property type="entry name" value="Znf_CHY"/>
</dbReference>
<dbReference type="GO" id="GO:0006511">
    <property type="term" value="P:ubiquitin-dependent protein catabolic process"/>
    <property type="evidence" value="ECO:0007669"/>
    <property type="project" value="TreeGrafter"/>
</dbReference>
<keyword evidence="1" id="KW-0863">Zinc-finger</keyword>
<dbReference type="PANTHER" id="PTHR21319:SF0">
    <property type="entry name" value="AND RING FINGER DOMAIN PROTEIN, PUTATIVE (AFU_ORTHOLOGUE AFUA_1G08900)-RELATED"/>
    <property type="match status" value="1"/>
</dbReference>
<dbReference type="Pfam" id="PF05495">
    <property type="entry name" value="zf-CHY"/>
    <property type="match status" value="1"/>
</dbReference>
<dbReference type="OrthoDB" id="411372at2759"/>
<dbReference type="PROSITE" id="PS50089">
    <property type="entry name" value="ZF_RING_2"/>
    <property type="match status" value="1"/>
</dbReference>
<keyword evidence="1" id="KW-0862">Zinc</keyword>
<dbReference type="SMART" id="SM00184">
    <property type="entry name" value="RING"/>
    <property type="match status" value="1"/>
</dbReference>
<keyword evidence="1" id="KW-0479">Metal-binding</keyword>
<dbReference type="InterPro" id="IPR001841">
    <property type="entry name" value="Znf_RING"/>
</dbReference>
<dbReference type="OMA" id="NACMSIT"/>
<gene>
    <name evidence="5" type="ORF">POCTA_138.1.T0110169</name>
</gene>
<dbReference type="PROSITE" id="PS51270">
    <property type="entry name" value="ZF_CTCHY"/>
    <property type="match status" value="1"/>
</dbReference>
<dbReference type="GO" id="GO:0008270">
    <property type="term" value="F:zinc ion binding"/>
    <property type="evidence" value="ECO:0007669"/>
    <property type="project" value="UniProtKB-KW"/>
</dbReference>
<dbReference type="GO" id="GO:0016567">
    <property type="term" value="P:protein ubiquitination"/>
    <property type="evidence" value="ECO:0007669"/>
    <property type="project" value="TreeGrafter"/>
</dbReference>
<comment type="caution">
    <text evidence="5">The sequence shown here is derived from an EMBL/GenBank/DDBJ whole genome shotgun (WGS) entry which is preliminary data.</text>
</comment>
<dbReference type="PANTHER" id="PTHR21319">
    <property type="entry name" value="RING FINGER AND CHY ZINC FINGER DOMAIN-CONTAINING PROTEIN 1"/>
    <property type="match status" value="1"/>
</dbReference>
<sequence length="254" mass="29406">MITPVPDCLHYQRNCDKKAPCCGKFYPCRLCHDANYQGPNSDGCKIEIMDRFNVTVIRCRQCLCEQPPTNQCISCNIQFAKYFCSICKLYEDDPNKDVYHCDECNMCRRGIKQLNFHCKVCNICLNLENQDSHKCLDQIADTNCPICLQNLKISTTYIMQLPNCAHFIHTSCLKQLLKSNKRNCPLCSIPIIKMSTEEIEQYDKLAQEAKILIPAHIQNQKVSIKCLDCRKITNEIYFNYYLKCSNCGSYNTKQ</sequence>
<dbReference type="AlphaFoldDB" id="A0A8S1SFP4"/>
<reference evidence="5" key="1">
    <citation type="submission" date="2021-01" db="EMBL/GenBank/DDBJ databases">
        <authorList>
            <consortium name="Genoscope - CEA"/>
            <person name="William W."/>
        </authorList>
    </citation>
    <scope>NUCLEOTIDE SEQUENCE</scope>
</reference>
<dbReference type="GO" id="GO:0061630">
    <property type="term" value="F:ubiquitin protein ligase activity"/>
    <property type="evidence" value="ECO:0007669"/>
    <property type="project" value="TreeGrafter"/>
</dbReference>
<feature type="domain" description="CTCHY-type" evidence="4">
    <location>
        <begin position="79"/>
        <end position="143"/>
    </location>
</feature>
<protein>
    <submittedName>
        <fullName evidence="5">Uncharacterized protein</fullName>
    </submittedName>
</protein>
<dbReference type="EMBL" id="CAJJDP010000010">
    <property type="protein sequence ID" value="CAD8139981.1"/>
    <property type="molecule type" value="Genomic_DNA"/>
</dbReference>
<dbReference type="GO" id="GO:0005634">
    <property type="term" value="C:nucleus"/>
    <property type="evidence" value="ECO:0007669"/>
    <property type="project" value="TreeGrafter"/>
</dbReference>
<feature type="domain" description="RING-type" evidence="2">
    <location>
        <begin position="144"/>
        <end position="188"/>
    </location>
</feature>
<dbReference type="Pfam" id="PF14599">
    <property type="entry name" value="zinc_ribbon_6"/>
    <property type="match status" value="1"/>
</dbReference>
<evidence type="ECO:0000259" key="4">
    <source>
        <dbReference type="PROSITE" id="PS51270"/>
    </source>
</evidence>
<dbReference type="InterPro" id="IPR017921">
    <property type="entry name" value="Znf_CTCHY"/>
</dbReference>
<feature type="domain" description="CHY-type" evidence="3">
    <location>
        <begin position="1"/>
        <end position="77"/>
    </location>
</feature>
<dbReference type="PROSITE" id="PS51266">
    <property type="entry name" value="ZF_CHY"/>
    <property type="match status" value="1"/>
</dbReference>
<dbReference type="Pfam" id="PF13639">
    <property type="entry name" value="zf-RING_2"/>
    <property type="match status" value="1"/>
</dbReference>
<evidence type="ECO:0000256" key="1">
    <source>
        <dbReference type="PROSITE-ProRule" id="PRU00601"/>
    </source>
</evidence>
<proteinExistence type="predicted"/>
<evidence type="ECO:0000259" key="2">
    <source>
        <dbReference type="PROSITE" id="PS50089"/>
    </source>
</evidence>
<evidence type="ECO:0000259" key="3">
    <source>
        <dbReference type="PROSITE" id="PS51266"/>
    </source>
</evidence>
<dbReference type="Proteomes" id="UP000683925">
    <property type="component" value="Unassembled WGS sequence"/>
</dbReference>
<dbReference type="InterPro" id="IPR039512">
    <property type="entry name" value="RCHY1_zinc-ribbon"/>
</dbReference>
<keyword evidence="6" id="KW-1185">Reference proteome</keyword>
<evidence type="ECO:0000313" key="5">
    <source>
        <dbReference type="EMBL" id="CAD8139981.1"/>
    </source>
</evidence>
<accession>A0A8S1SFP4</accession>